<dbReference type="PANTHER" id="PTHR34836:SF1">
    <property type="entry name" value="OS09G0428600 PROTEIN"/>
    <property type="match status" value="1"/>
</dbReference>
<comment type="caution">
    <text evidence="3">The sequence shown here is derived from an EMBL/GenBank/DDBJ whole genome shotgun (WGS) entry which is preliminary data.</text>
</comment>
<keyword evidence="1" id="KW-1133">Transmembrane helix</keyword>
<protein>
    <submittedName>
        <fullName evidence="3">Glutamate receptor 2.2</fullName>
    </submittedName>
</protein>
<reference evidence="3" key="1">
    <citation type="journal article" date="2023" name="Nat. Commun.">
        <title>Diploid and tetraploid genomes of Acorus and the evolution of monocots.</title>
        <authorList>
            <person name="Ma L."/>
            <person name="Liu K.W."/>
            <person name="Li Z."/>
            <person name="Hsiao Y.Y."/>
            <person name="Qi Y."/>
            <person name="Fu T."/>
            <person name="Tang G.D."/>
            <person name="Zhang D."/>
            <person name="Sun W.H."/>
            <person name="Liu D.K."/>
            <person name="Li Y."/>
            <person name="Chen G.Z."/>
            <person name="Liu X.D."/>
            <person name="Liao X.Y."/>
            <person name="Jiang Y.T."/>
            <person name="Yu X."/>
            <person name="Hao Y."/>
            <person name="Huang J."/>
            <person name="Zhao X.W."/>
            <person name="Ke S."/>
            <person name="Chen Y.Y."/>
            <person name="Wu W.L."/>
            <person name="Hsu J.L."/>
            <person name="Lin Y.F."/>
            <person name="Huang M.D."/>
            <person name="Li C.Y."/>
            <person name="Huang L."/>
            <person name="Wang Z.W."/>
            <person name="Zhao X."/>
            <person name="Zhong W.Y."/>
            <person name="Peng D.H."/>
            <person name="Ahmad S."/>
            <person name="Lan S."/>
            <person name="Zhang J.S."/>
            <person name="Tsai W.C."/>
            <person name="Van de Peer Y."/>
            <person name="Liu Z.J."/>
        </authorList>
    </citation>
    <scope>NUCLEOTIDE SEQUENCE</scope>
    <source>
        <strain evidence="3">SCP</strain>
    </source>
</reference>
<gene>
    <name evidence="3" type="ORF">QJS04_geneDACA003965</name>
</gene>
<keyword evidence="1" id="KW-0472">Membrane</keyword>
<evidence type="ECO:0000313" key="3">
    <source>
        <dbReference type="EMBL" id="KAK1276937.1"/>
    </source>
</evidence>
<keyword evidence="3" id="KW-0675">Receptor</keyword>
<feature type="chain" id="PRO_5043541278" evidence="2">
    <location>
        <begin position="17"/>
        <end position="121"/>
    </location>
</feature>
<feature type="transmembrane region" description="Helical" evidence="1">
    <location>
        <begin position="80"/>
        <end position="105"/>
    </location>
</feature>
<proteinExistence type="predicted"/>
<feature type="signal peptide" evidence="2">
    <location>
        <begin position="1"/>
        <end position="16"/>
    </location>
</feature>
<dbReference type="InterPro" id="IPR015683">
    <property type="entry name" value="Ionotropic_Glu_rcpt"/>
</dbReference>
<organism evidence="3 4">
    <name type="scientific">Acorus gramineus</name>
    <name type="common">Dwarf sweet flag</name>
    <dbReference type="NCBI Taxonomy" id="55184"/>
    <lineage>
        <taxon>Eukaryota</taxon>
        <taxon>Viridiplantae</taxon>
        <taxon>Streptophyta</taxon>
        <taxon>Embryophyta</taxon>
        <taxon>Tracheophyta</taxon>
        <taxon>Spermatophyta</taxon>
        <taxon>Magnoliopsida</taxon>
        <taxon>Liliopsida</taxon>
        <taxon>Acoraceae</taxon>
        <taxon>Acorus</taxon>
    </lineage>
</organism>
<evidence type="ECO:0000256" key="1">
    <source>
        <dbReference type="SAM" id="Phobius"/>
    </source>
</evidence>
<keyword evidence="2" id="KW-0732">Signal</keyword>
<accession>A0AAV9BL98</accession>
<evidence type="ECO:0000256" key="2">
    <source>
        <dbReference type="SAM" id="SignalP"/>
    </source>
</evidence>
<keyword evidence="1" id="KW-0812">Transmembrane</keyword>
<dbReference type="Proteomes" id="UP001179952">
    <property type="component" value="Unassembled WGS sequence"/>
</dbReference>
<sequence length="121" mass="13456">MLNIFFLFLILGKLNSSTTFRVGVILDMASCVGQISWKSFSISKNDFYATYPNYTTRLVLVNKDSKDDVLGAASAGNPSLAFFSLLILGVLLLLLLLMLVVLFGLSRYSNMLIMNSKFKKL</sequence>
<name>A0AAV9BL98_ACOGR</name>
<dbReference type="AlphaFoldDB" id="A0AAV9BL98"/>
<reference evidence="3" key="2">
    <citation type="submission" date="2023-06" db="EMBL/GenBank/DDBJ databases">
        <authorList>
            <person name="Ma L."/>
            <person name="Liu K.-W."/>
            <person name="Li Z."/>
            <person name="Hsiao Y.-Y."/>
            <person name="Qi Y."/>
            <person name="Fu T."/>
            <person name="Tang G."/>
            <person name="Zhang D."/>
            <person name="Sun W.-H."/>
            <person name="Liu D.-K."/>
            <person name="Li Y."/>
            <person name="Chen G.-Z."/>
            <person name="Liu X.-D."/>
            <person name="Liao X.-Y."/>
            <person name="Jiang Y.-T."/>
            <person name="Yu X."/>
            <person name="Hao Y."/>
            <person name="Huang J."/>
            <person name="Zhao X.-W."/>
            <person name="Ke S."/>
            <person name="Chen Y.-Y."/>
            <person name="Wu W.-L."/>
            <person name="Hsu J.-L."/>
            <person name="Lin Y.-F."/>
            <person name="Huang M.-D."/>
            <person name="Li C.-Y."/>
            <person name="Huang L."/>
            <person name="Wang Z.-W."/>
            <person name="Zhao X."/>
            <person name="Zhong W.-Y."/>
            <person name="Peng D.-H."/>
            <person name="Ahmad S."/>
            <person name="Lan S."/>
            <person name="Zhang J.-S."/>
            <person name="Tsai W.-C."/>
            <person name="Van De Peer Y."/>
            <person name="Liu Z.-J."/>
        </authorList>
    </citation>
    <scope>NUCLEOTIDE SEQUENCE</scope>
    <source>
        <strain evidence="3">SCP</strain>
        <tissue evidence="3">Leaves</tissue>
    </source>
</reference>
<evidence type="ECO:0000313" key="4">
    <source>
        <dbReference type="Proteomes" id="UP001179952"/>
    </source>
</evidence>
<keyword evidence="4" id="KW-1185">Reference proteome</keyword>
<dbReference type="EMBL" id="JAUJYN010000003">
    <property type="protein sequence ID" value="KAK1276937.1"/>
    <property type="molecule type" value="Genomic_DNA"/>
</dbReference>
<dbReference type="PANTHER" id="PTHR34836">
    <property type="entry name" value="OS06G0188250 PROTEIN"/>
    <property type="match status" value="1"/>
</dbReference>